<dbReference type="EMBL" id="CP030103">
    <property type="protein sequence ID" value="AWX42566.1"/>
    <property type="molecule type" value="Genomic_DNA"/>
</dbReference>
<keyword evidence="2" id="KW-1185">Reference proteome</keyword>
<name>A0A2Z4LLI7_9BACT</name>
<dbReference type="Proteomes" id="UP000249865">
    <property type="component" value="Chromosome"/>
</dbReference>
<organism evidence="1 2">
    <name type="scientific">Metamycoplasma cloacale</name>
    <dbReference type="NCBI Taxonomy" id="92401"/>
    <lineage>
        <taxon>Bacteria</taxon>
        <taxon>Bacillati</taxon>
        <taxon>Mycoplasmatota</taxon>
        <taxon>Mycoplasmoidales</taxon>
        <taxon>Metamycoplasmataceae</taxon>
        <taxon>Metamycoplasma</taxon>
    </lineage>
</organism>
<evidence type="ECO:0000313" key="1">
    <source>
        <dbReference type="EMBL" id="AWX42566.1"/>
    </source>
</evidence>
<reference evidence="2" key="1">
    <citation type="submission" date="2018-06" db="EMBL/GenBank/DDBJ databases">
        <title>Complete genome sequences of Mycoplasma anatis, M. anseris and M. cloacale type strains.</title>
        <authorList>
            <person name="Grozner D."/>
            <person name="Forro B."/>
            <person name="Sulyok K.M."/>
            <person name="Marton S."/>
            <person name="Kreizinger Z."/>
            <person name="Banyai K."/>
            <person name="Gyuranecz M."/>
        </authorList>
    </citation>
    <scope>NUCLEOTIDE SEQUENCE [LARGE SCALE GENOMIC DNA]</scope>
    <source>
        <strain evidence="2">NCTC 10199</strain>
    </source>
</reference>
<evidence type="ECO:0000313" key="2">
    <source>
        <dbReference type="Proteomes" id="UP000249865"/>
    </source>
</evidence>
<proteinExistence type="predicted"/>
<protein>
    <submittedName>
        <fullName evidence="1">Uncharacterized protein</fullName>
    </submittedName>
</protein>
<gene>
    <name evidence="1" type="ORF">DK849_00495</name>
</gene>
<dbReference type="RefSeq" id="WP_029330643.1">
    <property type="nucleotide sequence ID" value="NZ_CP030103.1"/>
</dbReference>
<sequence>MERRHFKYSIINLIFSIIIFINLTIIFTLSFLKKIEPIKDGFITLNQAIFILSIAMLLLSYLITRIITMLFVLNKNILEASRAIYILHSIGVIFTILILIASIWVINAYRCECLSADKKSIKTN</sequence>
<dbReference type="KEGG" id="mclo:DK849_00495"/>
<dbReference type="AlphaFoldDB" id="A0A2Z4LLI7"/>
<accession>A0A2Z4LLI7</accession>